<evidence type="ECO:0000313" key="2">
    <source>
        <dbReference type="Proteomes" id="UP001620597"/>
    </source>
</evidence>
<dbReference type="InterPro" id="IPR009057">
    <property type="entry name" value="Homeodomain-like_sf"/>
</dbReference>
<organism evidence="1 2">
    <name type="scientific">Oceanobacter antarcticus</name>
    <dbReference type="NCBI Taxonomy" id="3133425"/>
    <lineage>
        <taxon>Bacteria</taxon>
        <taxon>Pseudomonadati</taxon>
        <taxon>Pseudomonadota</taxon>
        <taxon>Gammaproteobacteria</taxon>
        <taxon>Oceanospirillales</taxon>
        <taxon>Oceanospirillaceae</taxon>
        <taxon>Oceanobacter</taxon>
    </lineage>
</organism>
<reference evidence="1 2" key="1">
    <citation type="submission" date="2024-03" db="EMBL/GenBank/DDBJ databases">
        <title>High-quality draft genome sequence of Oceanobacter sp. wDCs-4.</title>
        <authorList>
            <person name="Dong C."/>
        </authorList>
    </citation>
    <scope>NUCLEOTIDE SEQUENCE [LARGE SCALE GENOMIC DNA]</scope>
    <source>
        <strain evidence="2">wDCs-4</strain>
    </source>
</reference>
<name>A0ABW8NLG9_9GAMM</name>
<gene>
    <name evidence="1" type="ORF">WG929_15560</name>
</gene>
<dbReference type="SUPFAM" id="SSF46689">
    <property type="entry name" value="Homeodomain-like"/>
    <property type="match status" value="1"/>
</dbReference>
<comment type="caution">
    <text evidence="1">The sequence shown here is derived from an EMBL/GenBank/DDBJ whole genome shotgun (WGS) entry which is preliminary data.</text>
</comment>
<evidence type="ECO:0000313" key="1">
    <source>
        <dbReference type="EMBL" id="MFK4753830.1"/>
    </source>
</evidence>
<proteinExistence type="predicted"/>
<evidence type="ECO:0008006" key="3">
    <source>
        <dbReference type="Google" id="ProtNLM"/>
    </source>
</evidence>
<dbReference type="Proteomes" id="UP001620597">
    <property type="component" value="Unassembled WGS sequence"/>
</dbReference>
<protein>
    <recommendedName>
        <fullName evidence="3">Helix-turn-helix domain-containing protein</fullName>
    </recommendedName>
</protein>
<dbReference type="EMBL" id="JBBKTX010000021">
    <property type="protein sequence ID" value="MFK4753830.1"/>
    <property type="molecule type" value="Genomic_DNA"/>
</dbReference>
<keyword evidence="2" id="KW-1185">Reference proteome</keyword>
<sequence>SLGSTGHARRGRVMNQLLQAPLPSGISERLACHVLDIGRNTFRAIRARYHFCGPVSPHRRKRKDTQQPRALSVEERTQAKAVLSSTEYQDQPPAQVYYSLLQQGTYLCSIGTMHRLLPCMSTCQVYCPMRLGICIWRWNYNIDNDCQIMSS</sequence>
<feature type="non-terminal residue" evidence="1">
    <location>
        <position position="1"/>
    </location>
</feature>
<accession>A0ABW8NLG9</accession>